<evidence type="ECO:0000313" key="4">
    <source>
        <dbReference type="Proteomes" id="UP000246483"/>
    </source>
</evidence>
<keyword evidence="2" id="KW-0732">Signal</keyword>
<dbReference type="Pfam" id="PF00657">
    <property type="entry name" value="Lipase_GDSL"/>
    <property type="match status" value="1"/>
</dbReference>
<accession>A0A317RBY5</accession>
<feature type="chain" id="PRO_5016414632" evidence="2">
    <location>
        <begin position="23"/>
        <end position="317"/>
    </location>
</feature>
<dbReference type="OrthoDB" id="9148933at2"/>
<dbReference type="InterPro" id="IPR001087">
    <property type="entry name" value="GDSL"/>
</dbReference>
<keyword evidence="4" id="KW-1185">Reference proteome</keyword>
<dbReference type="Gene3D" id="3.40.50.1110">
    <property type="entry name" value="SGNH hydrolase"/>
    <property type="match status" value="1"/>
</dbReference>
<dbReference type="CDD" id="cd01847">
    <property type="entry name" value="Triacylglycerol_lipase_like"/>
    <property type="match status" value="1"/>
</dbReference>
<dbReference type="InterPro" id="IPR051058">
    <property type="entry name" value="GDSL_Est/Lipase"/>
</dbReference>
<gene>
    <name evidence="3" type="ORF">DFR36_10324</name>
</gene>
<dbReference type="InterPro" id="IPR036514">
    <property type="entry name" value="SGNH_hydro_sf"/>
</dbReference>
<sequence>MPANWMRRSFVAAACTAAALLAACGSSSTESALRPERLIAFGDGFVDVGQKGARYTVNDGSVNTWALQIAAHYGASLQPAAAGGFGYAQGNARVSASPDAAGDPATPTVTQQIDQFLTSQGFAPGDLVVVSAGVSDIIAGMAALRSGAQTEEQFIASSRQAGEQLAAQVHRLVQAGAGHVVLTGTYDLGRSPWAKAIDARDVLSRASMAFNQGLLVNVEDLGKSVLYIDTAYYVNVFEGSPSAYGFNEANTPVCTSVDPGPGIGIGAGEVNSALCNTGTLLPGANADLYVFADKVYLTPAAHRRLGDYAYDRLRQRW</sequence>
<name>A0A317RBY5_9BURK</name>
<comment type="caution">
    <text evidence="3">The sequence shown here is derived from an EMBL/GenBank/DDBJ whole genome shotgun (WGS) entry which is preliminary data.</text>
</comment>
<organism evidence="3 4">
    <name type="scientific">Melaminivora alkalimesophila</name>
    <dbReference type="NCBI Taxonomy" id="1165852"/>
    <lineage>
        <taxon>Bacteria</taxon>
        <taxon>Pseudomonadati</taxon>
        <taxon>Pseudomonadota</taxon>
        <taxon>Betaproteobacteria</taxon>
        <taxon>Burkholderiales</taxon>
        <taxon>Comamonadaceae</taxon>
        <taxon>Melaminivora</taxon>
    </lineage>
</organism>
<dbReference type="EMBL" id="QGUB01000003">
    <property type="protein sequence ID" value="PWW46749.1"/>
    <property type="molecule type" value="Genomic_DNA"/>
</dbReference>
<evidence type="ECO:0000313" key="3">
    <source>
        <dbReference type="EMBL" id="PWW46749.1"/>
    </source>
</evidence>
<reference evidence="3 4" key="1">
    <citation type="submission" date="2018-05" db="EMBL/GenBank/DDBJ databases">
        <title>Genomic Encyclopedia of Type Strains, Phase IV (KMG-IV): sequencing the most valuable type-strain genomes for metagenomic binning, comparative biology and taxonomic classification.</title>
        <authorList>
            <person name="Goeker M."/>
        </authorList>
    </citation>
    <scope>NUCLEOTIDE SEQUENCE [LARGE SCALE GENOMIC DNA]</scope>
    <source>
        <strain evidence="3 4">DSM 26006</strain>
    </source>
</reference>
<proteinExistence type="predicted"/>
<dbReference type="AlphaFoldDB" id="A0A317RBY5"/>
<keyword evidence="1" id="KW-0378">Hydrolase</keyword>
<dbReference type="Proteomes" id="UP000246483">
    <property type="component" value="Unassembled WGS sequence"/>
</dbReference>
<evidence type="ECO:0000256" key="2">
    <source>
        <dbReference type="SAM" id="SignalP"/>
    </source>
</evidence>
<dbReference type="SUPFAM" id="SSF52266">
    <property type="entry name" value="SGNH hydrolase"/>
    <property type="match status" value="1"/>
</dbReference>
<dbReference type="PROSITE" id="PS51257">
    <property type="entry name" value="PROKAR_LIPOPROTEIN"/>
    <property type="match status" value="1"/>
</dbReference>
<feature type="signal peptide" evidence="2">
    <location>
        <begin position="1"/>
        <end position="22"/>
    </location>
</feature>
<dbReference type="PANTHER" id="PTHR45648:SF5">
    <property type="entry name" value="OS04G0577300 PROTEIN"/>
    <property type="match status" value="1"/>
</dbReference>
<dbReference type="PANTHER" id="PTHR45648">
    <property type="entry name" value="GDSL LIPASE/ACYLHYDROLASE FAMILY PROTEIN (AFU_ORTHOLOGUE AFUA_4G14700)"/>
    <property type="match status" value="1"/>
</dbReference>
<dbReference type="RefSeq" id="WP_040435470.1">
    <property type="nucleotide sequence ID" value="NZ_ALEE01000086.1"/>
</dbReference>
<evidence type="ECO:0000256" key="1">
    <source>
        <dbReference type="ARBA" id="ARBA00022801"/>
    </source>
</evidence>
<protein>
    <submittedName>
        <fullName evidence="3">Phospholipase/lecithinase/hemolysin</fullName>
    </submittedName>
</protein>
<dbReference type="GO" id="GO:0016788">
    <property type="term" value="F:hydrolase activity, acting on ester bonds"/>
    <property type="evidence" value="ECO:0007669"/>
    <property type="project" value="InterPro"/>
</dbReference>